<organism evidence="2 3">
    <name type="scientific">Ehrlichia chaffeensis (strain ATCC CRL-10679 / Arkansas)</name>
    <dbReference type="NCBI Taxonomy" id="205920"/>
    <lineage>
        <taxon>Bacteria</taxon>
        <taxon>Pseudomonadati</taxon>
        <taxon>Pseudomonadota</taxon>
        <taxon>Alphaproteobacteria</taxon>
        <taxon>Rickettsiales</taxon>
        <taxon>Anaplasmataceae</taxon>
        <taxon>Ehrlichia</taxon>
    </lineage>
</organism>
<proteinExistence type="predicted"/>
<evidence type="ECO:0000256" key="1">
    <source>
        <dbReference type="SAM" id="Phobius"/>
    </source>
</evidence>
<keyword evidence="3" id="KW-1185">Reference proteome</keyword>
<keyword evidence="1" id="KW-0812">Transmembrane</keyword>
<reference evidence="2 3" key="1">
    <citation type="journal article" date="2006" name="PLoS Genet.">
        <title>Comparative genomics of emerging human ehrlichiosis agents.</title>
        <authorList>
            <person name="Dunning Hotopp J.C."/>
            <person name="Lin M."/>
            <person name="Madupu R."/>
            <person name="Crabtree J."/>
            <person name="Angiuoli S.V."/>
            <person name="Eisen J.A."/>
            <person name="Seshadri R."/>
            <person name="Ren Q."/>
            <person name="Wu M."/>
            <person name="Utterback T.R."/>
            <person name="Smith S."/>
            <person name="Lewis M."/>
            <person name="Khouri H."/>
            <person name="Zhang C."/>
            <person name="Niu H."/>
            <person name="Lin Q."/>
            <person name="Ohashi N."/>
            <person name="Zhi N."/>
            <person name="Nelson W."/>
            <person name="Brinkac L.M."/>
            <person name="Dodson R.J."/>
            <person name="Rosovitz M.J."/>
            <person name="Sundaram J."/>
            <person name="Daugherty S.C."/>
            <person name="Davidsen T."/>
            <person name="Durkin A.S."/>
            <person name="Gwinn M."/>
            <person name="Haft D.H."/>
            <person name="Selengut J.D."/>
            <person name="Sullivan S.A."/>
            <person name="Zafar N."/>
            <person name="Zhou L."/>
            <person name="Benahmed F."/>
            <person name="Forberger H."/>
            <person name="Halpin R."/>
            <person name="Mulligan S."/>
            <person name="Robinson J."/>
            <person name="White O."/>
            <person name="Rikihisa Y."/>
            <person name="Tettelin H."/>
        </authorList>
    </citation>
    <scope>NUCLEOTIDE SEQUENCE [LARGE SCALE GENOMIC DNA]</scope>
    <source>
        <strain evidence="3">ATCC CRL-10679 / Arkansas</strain>
    </source>
</reference>
<name>Q2GHH0_EHRCR</name>
<accession>Q2GHH0</accession>
<keyword evidence="1" id="KW-0472">Membrane</keyword>
<dbReference type="OrthoDB" id="7163303at2"/>
<gene>
    <name evidence="2" type="ordered locus">ECH_0292</name>
</gene>
<dbReference type="EMBL" id="CP000236">
    <property type="protein sequence ID" value="ABD44524.1"/>
    <property type="molecule type" value="Genomic_DNA"/>
</dbReference>
<dbReference type="Proteomes" id="UP000008320">
    <property type="component" value="Chromosome"/>
</dbReference>
<sequence length="1104" mass="122268">MLTNKFKQSAVMAHNMSYLAYFCRSMGLSSEDTLGLLTILESFHQNAASFLIYDLDRCNVESNDHIDFVVKDCDHRNYRCYDHVSQQLETQGHLELASMTRLWNVQMYLLLRLHSLAAQYVLSTRHYTDDEIVEGLLSDLSRTCMSIMTRGKTSSVTPENAEALKVYGDKFVQRLFGIQTMDMDSMHSILHSMICSVRGSYLQVIEGLDKVQDKETLMKLVTLVVYKSAISCFMNINPDFFSQTLRKKAYSVLHGFICDGTDKLPISCRSRLGMGMAPSLVLFYKNLFSVFHQGSISDCYGDEIRYNISVFNDVCLATRGSLAIVANEPVPYNPFSSRMTHFAYYDATLAVNGIFHHPKLDNVLKLESMTQMYKMSLEGNPSDLHCLFVSGLGRMNFSFEDKGEPNSGLEMLCELLSMCYYAVFVARQPLSVVRGMFNICYGKLGDLGDKVNVGSVAGSKLAIESYRDAFNAAQAALHCTGINPSDVIFKKETLLILVQHLLLGEVAQEKIEDSKLAFDIFELCKPVNEVKAQQAAMMMCQAFRGSNGVVDGYEVGNLGAIVLKLLFGNFVERNLILKLLDITCVACDRYKMQGAVQDMYNELLKDFMSCADVCLSLFRYAGSSLPMCYSSQVVAGLDGDSCAVYSQMYNMLSSYASRLNVSQDDLIRARNSRFSVSFAELFSNAVLPHGEQSGPELQVNPCDGISKPESMALVQMLASYVYLYNSSEIKEELLSAKLSSPQFLFSIILVSPRFAANFINMCYESSTKKDYSPQKAVSAFLNRISNIGGSRTSSAEAIDIMTGQGNNVIMENFIRSCVNEDGSINVEDSILRAACLWIIKSNNLVHKDVIQDVDDADCAGKVSPVVIDSVSLSEVLLPVLSNPLALDDPEGPVSFSHLVYSTGLLDKSGIESASATVGKLQIQIQVDAKCETDVKEVGPSDDKVSEIVEMKDDVQEVEVECKTSDTQTVAIEDQTQRYEDSYVARDPGDVQSSTSDIFKEKRSSICNYASAISAAILAVSLTLMGMAFAVNDEGARIACIALSMTCFVISISMFLMTCINIRSLNGRNEGHDDDTQRILNNEVVNETQDATIFPVDINTRPKTH</sequence>
<evidence type="ECO:0000313" key="3">
    <source>
        <dbReference type="Proteomes" id="UP000008320"/>
    </source>
</evidence>
<feature type="transmembrane region" description="Helical" evidence="1">
    <location>
        <begin position="1008"/>
        <end position="1029"/>
    </location>
</feature>
<dbReference type="HOGENOM" id="CLU_282247_0_0_5"/>
<keyword evidence="1" id="KW-1133">Transmembrane helix</keyword>
<dbReference type="RefSeq" id="WP_011452515.1">
    <property type="nucleotide sequence ID" value="NC_007799.1"/>
</dbReference>
<feature type="transmembrane region" description="Helical" evidence="1">
    <location>
        <begin position="1035"/>
        <end position="1059"/>
    </location>
</feature>
<dbReference type="KEGG" id="ech:ECH_0292"/>
<evidence type="ECO:0000313" key="2">
    <source>
        <dbReference type="EMBL" id="ABD44524.1"/>
    </source>
</evidence>
<dbReference type="AlphaFoldDB" id="Q2GHH0"/>
<protein>
    <submittedName>
        <fullName evidence="2">Conserved domain protein</fullName>
    </submittedName>
</protein>